<name>A0A0A2L837_PENIT</name>
<dbReference type="PhylomeDB" id="A0A0A2L837"/>
<dbReference type="EMBL" id="JQGA01000352">
    <property type="protein sequence ID" value="KGO76119.1"/>
    <property type="molecule type" value="Genomic_DNA"/>
</dbReference>
<accession>A0A0A2L837</accession>
<proteinExistence type="predicted"/>
<dbReference type="AlphaFoldDB" id="A0A0A2L837"/>
<evidence type="ECO:0000313" key="1">
    <source>
        <dbReference type="EMBL" id="KGO76119.1"/>
    </source>
</evidence>
<evidence type="ECO:0000313" key="2">
    <source>
        <dbReference type="Proteomes" id="UP000030104"/>
    </source>
</evidence>
<sequence>MLEIRYIRLALGNHDLWAVINHHLPQPILEHIYYKNWLKWSQLVGRRLIQRCCGETTLITGHSFMLFDNVD</sequence>
<dbReference type="HOGENOM" id="CLU_2740842_0_0_1"/>
<reference evidence="1 2" key="1">
    <citation type="journal article" date="2015" name="Mol. Plant Microbe Interact.">
        <title>Genome, transcriptome, and functional analyses of Penicillium expansum provide new insights into secondary metabolism and pathogenicity.</title>
        <authorList>
            <person name="Ballester A.R."/>
            <person name="Marcet-Houben M."/>
            <person name="Levin E."/>
            <person name="Sela N."/>
            <person name="Selma-Lazaro C."/>
            <person name="Carmona L."/>
            <person name="Wisniewski M."/>
            <person name="Droby S."/>
            <person name="Gonzalez-Candelas L."/>
            <person name="Gabaldon T."/>
        </authorList>
    </citation>
    <scope>NUCLEOTIDE SEQUENCE [LARGE SCALE GENOMIC DNA]</scope>
    <source>
        <strain evidence="1 2">PHI-1</strain>
    </source>
</reference>
<dbReference type="Proteomes" id="UP000030104">
    <property type="component" value="Unassembled WGS sequence"/>
</dbReference>
<keyword evidence="2" id="KW-1185">Reference proteome</keyword>
<protein>
    <submittedName>
        <fullName evidence="1">Uncharacterized protein</fullName>
    </submittedName>
</protein>
<organism evidence="1 2">
    <name type="scientific">Penicillium italicum</name>
    <name type="common">Blue mold</name>
    <dbReference type="NCBI Taxonomy" id="40296"/>
    <lineage>
        <taxon>Eukaryota</taxon>
        <taxon>Fungi</taxon>
        <taxon>Dikarya</taxon>
        <taxon>Ascomycota</taxon>
        <taxon>Pezizomycotina</taxon>
        <taxon>Eurotiomycetes</taxon>
        <taxon>Eurotiomycetidae</taxon>
        <taxon>Eurotiales</taxon>
        <taxon>Aspergillaceae</taxon>
        <taxon>Penicillium</taxon>
    </lineage>
</organism>
<comment type="caution">
    <text evidence="1">The sequence shown here is derived from an EMBL/GenBank/DDBJ whole genome shotgun (WGS) entry which is preliminary data.</text>
</comment>
<gene>
    <name evidence="1" type="ORF">PITC_006620</name>
</gene>